<organism evidence="11 12">
    <name type="scientific">Paracraurococcus ruber</name>
    <dbReference type="NCBI Taxonomy" id="77675"/>
    <lineage>
        <taxon>Bacteria</taxon>
        <taxon>Pseudomonadati</taxon>
        <taxon>Pseudomonadota</taxon>
        <taxon>Alphaproteobacteria</taxon>
        <taxon>Acetobacterales</taxon>
        <taxon>Roseomonadaceae</taxon>
        <taxon>Paracraurococcus</taxon>
    </lineage>
</organism>
<comment type="subcellular location">
    <subcellularLocation>
        <location evidence="1">Membrane</location>
        <topology evidence="1">Multi-pass membrane protein</topology>
    </subcellularLocation>
</comment>
<reference evidence="11 12" key="1">
    <citation type="journal article" date="2020" name="Microorganisms">
        <title>Osmotic Adaptation and Compatible Solute Biosynthesis of Phototrophic Bacteria as Revealed from Genome Analyses.</title>
        <authorList>
            <person name="Imhoff J.F."/>
            <person name="Rahn T."/>
            <person name="Kunzel S."/>
            <person name="Keller A."/>
            <person name="Neulinger S.C."/>
        </authorList>
    </citation>
    <scope>NUCLEOTIDE SEQUENCE [LARGE SCALE GENOMIC DNA]</scope>
    <source>
        <strain evidence="11 12">DSM 15382</strain>
    </source>
</reference>
<dbReference type="PANTHER" id="PTHR12726:SF0">
    <property type="entry name" value="CERAMIDE GLUCOSYLTRANSFERASE"/>
    <property type="match status" value="1"/>
</dbReference>
<dbReference type="PANTHER" id="PTHR12726">
    <property type="entry name" value="CERAMIDE GLUCOSYLTRANSFERASE"/>
    <property type="match status" value="1"/>
</dbReference>
<evidence type="ECO:0000256" key="1">
    <source>
        <dbReference type="ARBA" id="ARBA00004141"/>
    </source>
</evidence>
<evidence type="ECO:0000256" key="6">
    <source>
        <dbReference type="ARBA" id="ARBA00022692"/>
    </source>
</evidence>
<keyword evidence="10" id="KW-0732">Signal</keyword>
<keyword evidence="7 9" id="KW-1133">Transmembrane helix</keyword>
<evidence type="ECO:0000256" key="7">
    <source>
        <dbReference type="ARBA" id="ARBA00022989"/>
    </source>
</evidence>
<proteinExistence type="predicted"/>
<keyword evidence="5" id="KW-0808">Transferase</keyword>
<dbReference type="Proteomes" id="UP000697995">
    <property type="component" value="Unassembled WGS sequence"/>
</dbReference>
<evidence type="ECO:0000256" key="2">
    <source>
        <dbReference type="ARBA" id="ARBA00004760"/>
    </source>
</evidence>
<feature type="signal peptide" evidence="10">
    <location>
        <begin position="1"/>
        <end position="35"/>
    </location>
</feature>
<dbReference type="SUPFAM" id="SSF53448">
    <property type="entry name" value="Nucleotide-diphospho-sugar transferases"/>
    <property type="match status" value="1"/>
</dbReference>
<comment type="caution">
    <text evidence="11">The sequence shown here is derived from an EMBL/GenBank/DDBJ whole genome shotgun (WGS) entry which is preliminary data.</text>
</comment>
<feature type="chain" id="PRO_5047210869" description="Ceramide glucosyltransferase" evidence="10">
    <location>
        <begin position="36"/>
        <end position="384"/>
    </location>
</feature>
<evidence type="ECO:0000256" key="3">
    <source>
        <dbReference type="ARBA" id="ARBA00004991"/>
    </source>
</evidence>
<feature type="transmembrane region" description="Helical" evidence="9">
    <location>
        <begin position="310"/>
        <end position="329"/>
    </location>
</feature>
<evidence type="ECO:0008006" key="13">
    <source>
        <dbReference type="Google" id="ProtNLM"/>
    </source>
</evidence>
<evidence type="ECO:0000256" key="9">
    <source>
        <dbReference type="SAM" id="Phobius"/>
    </source>
</evidence>
<dbReference type="EMBL" id="NRSG01000006">
    <property type="protein sequence ID" value="MBK1656974.1"/>
    <property type="molecule type" value="Genomic_DNA"/>
</dbReference>
<keyword evidence="8 9" id="KW-0472">Membrane</keyword>
<protein>
    <recommendedName>
        <fullName evidence="13">Ceramide glucosyltransferase</fullName>
    </recommendedName>
</protein>
<dbReference type="RefSeq" id="WP_133217582.1">
    <property type="nucleotide sequence ID" value="NZ_NRSG01000006.1"/>
</dbReference>
<dbReference type="InterPro" id="IPR017835">
    <property type="entry name" value="Hopen-assoc_HpnI"/>
</dbReference>
<dbReference type="NCBIfam" id="TIGR03472">
    <property type="entry name" value="HpnI"/>
    <property type="match status" value="1"/>
</dbReference>
<dbReference type="Pfam" id="PF13506">
    <property type="entry name" value="Glyco_transf_21"/>
    <property type="match status" value="1"/>
</dbReference>
<accession>A0ABS1CT04</accession>
<evidence type="ECO:0000256" key="10">
    <source>
        <dbReference type="SAM" id="SignalP"/>
    </source>
</evidence>
<keyword evidence="4" id="KW-0328">Glycosyltransferase</keyword>
<keyword evidence="6 9" id="KW-0812">Transmembrane</keyword>
<evidence type="ECO:0000256" key="8">
    <source>
        <dbReference type="ARBA" id="ARBA00023136"/>
    </source>
</evidence>
<evidence type="ECO:0000313" key="11">
    <source>
        <dbReference type="EMBL" id="MBK1656974.1"/>
    </source>
</evidence>
<evidence type="ECO:0000256" key="5">
    <source>
        <dbReference type="ARBA" id="ARBA00022679"/>
    </source>
</evidence>
<keyword evidence="12" id="KW-1185">Reference proteome</keyword>
<dbReference type="Gene3D" id="3.90.550.10">
    <property type="entry name" value="Spore Coat Polysaccharide Biosynthesis Protein SpsA, Chain A"/>
    <property type="match status" value="1"/>
</dbReference>
<evidence type="ECO:0000256" key="4">
    <source>
        <dbReference type="ARBA" id="ARBA00022676"/>
    </source>
</evidence>
<name>A0ABS1CT04_9PROT</name>
<evidence type="ECO:0000313" key="12">
    <source>
        <dbReference type="Proteomes" id="UP000697995"/>
    </source>
</evidence>
<comment type="pathway">
    <text evidence="2">Lipid metabolism; sphingolipid metabolism.</text>
</comment>
<gene>
    <name evidence="11" type="ORF">CKO45_01870</name>
</gene>
<comment type="pathway">
    <text evidence="3">Sphingolipid metabolism.</text>
</comment>
<dbReference type="InterPro" id="IPR025993">
    <property type="entry name" value="Ceramide_glucosylTrfase"/>
</dbReference>
<feature type="transmembrane region" description="Helical" evidence="9">
    <location>
        <begin position="283"/>
        <end position="304"/>
    </location>
</feature>
<dbReference type="InterPro" id="IPR029044">
    <property type="entry name" value="Nucleotide-diphossugar_trans"/>
</dbReference>
<sequence>MLTLLHTILGAAAAIAALAGAAAALLAARAVARLAADPPAGSPALPASLLKPLHGNAPGLRQALDSTLAQDHAAPFEVLFAVRDPADPAAAVAAAAMAAAPGVPARLLSDPRLHGPNRKVSQLMNLEGAARHPVLVVADSDMLVPPHWLTAVTAPLADPAVGLVTCLYRGEPGDAGLWSRLAALWVDWQFLPNAAWGEAMGRAHGCYGATMALRADTLARLGGFAALSDLLADDHALGAAVRRLGLRVVLAPVLPGHVQAEESLASMLRHELRWARTLRLLDLPGYVGMGITFPLAWATLAVLLSWSAPWGWAALAVAAMARLALALTVDRALRRRRSIGRLVLLPLRDAVSFAIWAAGLARGTVTWQGRRYRMRRDGSMVEAG</sequence>